<keyword evidence="2 5" id="KW-0119">Carbohydrate metabolism</keyword>
<dbReference type="SMART" id="SM00633">
    <property type="entry name" value="Glyco_10"/>
    <property type="match status" value="1"/>
</dbReference>
<evidence type="ECO:0000256" key="5">
    <source>
        <dbReference type="RuleBase" id="RU361174"/>
    </source>
</evidence>
<keyword evidence="1 5" id="KW-0378">Hydrolase</keyword>
<evidence type="ECO:0000256" key="2">
    <source>
        <dbReference type="ARBA" id="ARBA00023277"/>
    </source>
</evidence>
<dbReference type="RefSeq" id="WP_244545565.1">
    <property type="nucleotide sequence ID" value="NZ_FPBF01000007.1"/>
</dbReference>
<sequence length="370" mass="42544">MIIKKALTFVSLTLLFSAQSPKSENLKDIFADSYHIGVALNSRQVNSTDEKVNALIKDHFNSLSPENGLKWQLVHPELDRYDFEFGDQYVALGEKIGAFTIGHCLVWHQQTPRWVFEDENKEPLSKDALLARMEDHIETVAGRYKGKIHGWDVVNEAFNEDGSFRESAWYKIAGKDFMKAAFRKAHEMDPEAELYYNDYNVWRASKRKGILDFAKEMVAEGIKVDAIGMQGHYQLDSPTLEEIEQGIIDIHEAGFKVMVTELDVDVLPRPRRAEGADLNMNFANSDEYNPYKDGITPEAEAKLAQRYADIFEIYERHKDKITRVTFWGLGDRNSWLNNFPVRGRTNYPLLFDRNLEPKTEVINKIASVVK</sequence>
<protein>
    <recommendedName>
        <fullName evidence="5">Beta-xylanase</fullName>
        <ecNumber evidence="5">3.2.1.8</ecNumber>
    </recommendedName>
</protein>
<dbReference type="GO" id="GO:0045493">
    <property type="term" value="P:xylan catabolic process"/>
    <property type="evidence" value="ECO:0007669"/>
    <property type="project" value="UniProtKB-KW"/>
</dbReference>
<keyword evidence="3 5" id="KW-0326">Glycosidase</keyword>
<evidence type="ECO:0000259" key="6">
    <source>
        <dbReference type="PROSITE" id="PS51760"/>
    </source>
</evidence>
<dbReference type="InterPro" id="IPR001000">
    <property type="entry name" value="GH10_dom"/>
</dbReference>
<dbReference type="SUPFAM" id="SSF51445">
    <property type="entry name" value="(Trans)glycosidases"/>
    <property type="match status" value="1"/>
</dbReference>
<keyword evidence="7" id="KW-0858">Xylan degradation</keyword>
<proteinExistence type="inferred from homology"/>
<evidence type="ECO:0000256" key="1">
    <source>
        <dbReference type="ARBA" id="ARBA00022801"/>
    </source>
</evidence>
<dbReference type="Proteomes" id="UP000199673">
    <property type="component" value="Unassembled WGS sequence"/>
</dbReference>
<evidence type="ECO:0000313" key="7">
    <source>
        <dbReference type="EMBL" id="SFU13883.1"/>
    </source>
</evidence>
<evidence type="ECO:0000256" key="4">
    <source>
        <dbReference type="ARBA" id="ARBA00023326"/>
    </source>
</evidence>
<dbReference type="PANTHER" id="PTHR31490">
    <property type="entry name" value="GLYCOSYL HYDROLASE"/>
    <property type="match status" value="1"/>
</dbReference>
<evidence type="ECO:0000256" key="3">
    <source>
        <dbReference type="ARBA" id="ARBA00023295"/>
    </source>
</evidence>
<comment type="catalytic activity">
    <reaction evidence="5">
        <text>Endohydrolysis of (1-&gt;4)-beta-D-xylosidic linkages in xylans.</text>
        <dbReference type="EC" id="3.2.1.8"/>
    </reaction>
</comment>
<dbReference type="PRINTS" id="PR00134">
    <property type="entry name" value="GLHYDRLASE10"/>
</dbReference>
<dbReference type="Pfam" id="PF00331">
    <property type="entry name" value="Glyco_hydro_10"/>
    <property type="match status" value="1"/>
</dbReference>
<dbReference type="PANTHER" id="PTHR31490:SF90">
    <property type="entry name" value="ENDO-1,4-BETA-XYLANASE A"/>
    <property type="match status" value="1"/>
</dbReference>
<dbReference type="STRING" id="305507.SAMN04489724_4286"/>
<organism evidence="7 8">
    <name type="scientific">Algoriphagus locisalis</name>
    <dbReference type="NCBI Taxonomy" id="305507"/>
    <lineage>
        <taxon>Bacteria</taxon>
        <taxon>Pseudomonadati</taxon>
        <taxon>Bacteroidota</taxon>
        <taxon>Cytophagia</taxon>
        <taxon>Cytophagales</taxon>
        <taxon>Cyclobacteriaceae</taxon>
        <taxon>Algoriphagus</taxon>
    </lineage>
</organism>
<dbReference type="EC" id="3.2.1.8" evidence="5"/>
<comment type="similarity">
    <text evidence="5">Belongs to the glycosyl hydrolase 10 (cellulase F) family.</text>
</comment>
<evidence type="ECO:0000313" key="8">
    <source>
        <dbReference type="Proteomes" id="UP000199673"/>
    </source>
</evidence>
<accession>A0A1I7DQF0</accession>
<name>A0A1I7DQF0_9BACT</name>
<dbReference type="EMBL" id="FPBF01000007">
    <property type="protein sequence ID" value="SFU13883.1"/>
    <property type="molecule type" value="Genomic_DNA"/>
</dbReference>
<dbReference type="Gene3D" id="3.20.20.80">
    <property type="entry name" value="Glycosidases"/>
    <property type="match status" value="1"/>
</dbReference>
<reference evidence="8" key="1">
    <citation type="submission" date="2016-10" db="EMBL/GenBank/DDBJ databases">
        <authorList>
            <person name="Varghese N."/>
            <person name="Submissions S."/>
        </authorList>
    </citation>
    <scope>NUCLEOTIDE SEQUENCE [LARGE SCALE GENOMIC DNA]</scope>
    <source>
        <strain evidence="8">DSM 23445</strain>
    </source>
</reference>
<dbReference type="PROSITE" id="PS51760">
    <property type="entry name" value="GH10_2"/>
    <property type="match status" value="1"/>
</dbReference>
<dbReference type="AlphaFoldDB" id="A0A1I7DQF0"/>
<gene>
    <name evidence="7" type="ORF">SAMN04489724_4286</name>
</gene>
<dbReference type="InterPro" id="IPR017853">
    <property type="entry name" value="GH"/>
</dbReference>
<feature type="domain" description="GH10" evidence="6">
    <location>
        <begin position="20"/>
        <end position="368"/>
    </location>
</feature>
<dbReference type="GO" id="GO:0031176">
    <property type="term" value="F:endo-1,4-beta-xylanase activity"/>
    <property type="evidence" value="ECO:0007669"/>
    <property type="project" value="UniProtKB-EC"/>
</dbReference>
<keyword evidence="4 5" id="KW-0624">Polysaccharide degradation</keyword>
<keyword evidence="8" id="KW-1185">Reference proteome</keyword>
<dbReference type="InterPro" id="IPR044846">
    <property type="entry name" value="GH10"/>
</dbReference>